<dbReference type="Proteomes" id="UP001141253">
    <property type="component" value="Chromosome 18"/>
</dbReference>
<dbReference type="EMBL" id="JAPFFI010000017">
    <property type="protein sequence ID" value="KAJ6355704.1"/>
    <property type="molecule type" value="Genomic_DNA"/>
</dbReference>
<reference evidence="1" key="1">
    <citation type="submission" date="2022-10" db="EMBL/GenBank/DDBJ databases">
        <authorList>
            <person name="Hyden B.L."/>
            <person name="Feng K."/>
            <person name="Yates T."/>
            <person name="Jawdy S."/>
            <person name="Smart L.B."/>
            <person name="Muchero W."/>
        </authorList>
    </citation>
    <scope>NUCLEOTIDE SEQUENCE</scope>
    <source>
        <tissue evidence="1">Shoot tip</tissue>
    </source>
</reference>
<keyword evidence="2" id="KW-1185">Reference proteome</keyword>
<sequence>MDGTLSCTIWDGEIFVLQASSNNMNSVHGEGSRWVCLGRFITWDLHSAQVDITAIHFMRSPDLITDNIKCISHDDAELTDITQIE</sequence>
<proteinExistence type="predicted"/>
<reference evidence="1" key="2">
    <citation type="journal article" date="2023" name="Int. J. Mol. Sci.">
        <title>De Novo Assembly and Annotation of 11 Diverse Shrub Willow (Salix) Genomes Reveals Novel Gene Organization in Sex-Linked Regions.</title>
        <authorList>
            <person name="Hyden B."/>
            <person name="Feng K."/>
            <person name="Yates T.B."/>
            <person name="Jawdy S."/>
            <person name="Cereghino C."/>
            <person name="Smart L.B."/>
            <person name="Muchero W."/>
        </authorList>
    </citation>
    <scope>NUCLEOTIDE SEQUENCE</scope>
    <source>
        <tissue evidence="1">Shoot tip</tissue>
    </source>
</reference>
<gene>
    <name evidence="1" type="ORF">OIU77_006143</name>
</gene>
<name>A0ABQ9ATI3_9ROSI</name>
<organism evidence="1 2">
    <name type="scientific">Salix suchowensis</name>
    <dbReference type="NCBI Taxonomy" id="1278906"/>
    <lineage>
        <taxon>Eukaryota</taxon>
        <taxon>Viridiplantae</taxon>
        <taxon>Streptophyta</taxon>
        <taxon>Embryophyta</taxon>
        <taxon>Tracheophyta</taxon>
        <taxon>Spermatophyta</taxon>
        <taxon>Magnoliopsida</taxon>
        <taxon>eudicotyledons</taxon>
        <taxon>Gunneridae</taxon>
        <taxon>Pentapetalae</taxon>
        <taxon>rosids</taxon>
        <taxon>fabids</taxon>
        <taxon>Malpighiales</taxon>
        <taxon>Salicaceae</taxon>
        <taxon>Saliceae</taxon>
        <taxon>Salix</taxon>
    </lineage>
</organism>
<accession>A0ABQ9ATI3</accession>
<comment type="caution">
    <text evidence="1">The sequence shown here is derived from an EMBL/GenBank/DDBJ whole genome shotgun (WGS) entry which is preliminary data.</text>
</comment>
<protein>
    <submittedName>
        <fullName evidence="1">Uncharacterized protein</fullName>
    </submittedName>
</protein>
<evidence type="ECO:0000313" key="1">
    <source>
        <dbReference type="EMBL" id="KAJ6355704.1"/>
    </source>
</evidence>
<evidence type="ECO:0000313" key="2">
    <source>
        <dbReference type="Proteomes" id="UP001141253"/>
    </source>
</evidence>